<feature type="transmembrane region" description="Helical" evidence="5">
    <location>
        <begin position="484"/>
        <end position="502"/>
    </location>
</feature>
<keyword evidence="5" id="KW-0812">Transmembrane</keyword>
<dbReference type="InterPro" id="IPR035595">
    <property type="entry name" value="UDP_glycos_trans_CS"/>
</dbReference>
<dbReference type="GO" id="GO:0016020">
    <property type="term" value="C:membrane"/>
    <property type="evidence" value="ECO:0007669"/>
    <property type="project" value="UniProtKB-SubCell"/>
</dbReference>
<evidence type="ECO:0000313" key="6">
    <source>
        <dbReference type="EMBL" id="CAH1802559.1"/>
    </source>
</evidence>
<dbReference type="CDD" id="cd03784">
    <property type="entry name" value="GT1_Gtf-like"/>
    <property type="match status" value="1"/>
</dbReference>
<keyword evidence="2 4" id="KW-0328">Glycosyltransferase</keyword>
<dbReference type="EMBL" id="CAIIXF020000012">
    <property type="protein sequence ID" value="CAH1802559.1"/>
    <property type="molecule type" value="Genomic_DNA"/>
</dbReference>
<evidence type="ECO:0000256" key="2">
    <source>
        <dbReference type="ARBA" id="ARBA00022676"/>
    </source>
</evidence>
<dbReference type="EC" id="2.4.1.17" evidence="5"/>
<dbReference type="Gene3D" id="3.40.50.2000">
    <property type="entry name" value="Glycogen Phosphorylase B"/>
    <property type="match status" value="1"/>
</dbReference>
<gene>
    <name evidence="6" type="ORF">OFUS_LOCUS26227</name>
</gene>
<evidence type="ECO:0000313" key="7">
    <source>
        <dbReference type="Proteomes" id="UP000749559"/>
    </source>
</evidence>
<accession>A0A8S4Q9N8</accession>
<dbReference type="AlphaFoldDB" id="A0A8S4Q9N8"/>
<proteinExistence type="inferred from homology"/>
<dbReference type="FunFam" id="3.40.50.2000:FF:000021">
    <property type="entry name" value="UDP-glucuronosyltransferase"/>
    <property type="match status" value="1"/>
</dbReference>
<evidence type="ECO:0000256" key="1">
    <source>
        <dbReference type="ARBA" id="ARBA00009995"/>
    </source>
</evidence>
<evidence type="ECO:0000256" key="3">
    <source>
        <dbReference type="ARBA" id="ARBA00022679"/>
    </source>
</evidence>
<comment type="catalytic activity">
    <reaction evidence="5">
        <text>glucuronate acceptor + UDP-alpha-D-glucuronate = acceptor beta-D-glucuronoside + UDP + H(+)</text>
        <dbReference type="Rhea" id="RHEA:21032"/>
        <dbReference type="ChEBI" id="CHEBI:15378"/>
        <dbReference type="ChEBI" id="CHEBI:58052"/>
        <dbReference type="ChEBI" id="CHEBI:58223"/>
        <dbReference type="ChEBI" id="CHEBI:132367"/>
        <dbReference type="ChEBI" id="CHEBI:132368"/>
        <dbReference type="EC" id="2.4.1.17"/>
    </reaction>
</comment>
<dbReference type="InterPro" id="IPR002213">
    <property type="entry name" value="UDP_glucos_trans"/>
</dbReference>
<organism evidence="6 7">
    <name type="scientific">Owenia fusiformis</name>
    <name type="common">Polychaete worm</name>
    <dbReference type="NCBI Taxonomy" id="6347"/>
    <lineage>
        <taxon>Eukaryota</taxon>
        <taxon>Metazoa</taxon>
        <taxon>Spiralia</taxon>
        <taxon>Lophotrochozoa</taxon>
        <taxon>Annelida</taxon>
        <taxon>Polychaeta</taxon>
        <taxon>Sedentaria</taxon>
        <taxon>Canalipalpata</taxon>
        <taxon>Sabellida</taxon>
        <taxon>Oweniida</taxon>
        <taxon>Oweniidae</taxon>
        <taxon>Owenia</taxon>
    </lineage>
</organism>
<dbReference type="Pfam" id="PF00201">
    <property type="entry name" value="UDPGT"/>
    <property type="match status" value="1"/>
</dbReference>
<comment type="caution">
    <text evidence="5">Lacks conserved residue(s) required for the propagation of feature annotation.</text>
</comment>
<comment type="subcellular location">
    <subcellularLocation>
        <location evidence="5">Membrane</location>
        <topology evidence="5">Single-pass membrane protein</topology>
    </subcellularLocation>
</comment>
<dbReference type="OrthoDB" id="6106008at2759"/>
<dbReference type="PROSITE" id="PS00375">
    <property type="entry name" value="UDPGT"/>
    <property type="match status" value="1"/>
</dbReference>
<comment type="similarity">
    <text evidence="1 4">Belongs to the UDP-glycosyltransferase family.</text>
</comment>
<sequence length="521" mass="59379">MDGTKYSITLMLVAFVNISTGAKLLIWPYNHGFNSRLMNMEKMSNMLVEAGHSVDWIISTKYDESSRPLSSDVTIYKYQVPDEVPLITDAGFIENLVNAPTLLLPITLRKVNVAFCESLITSKLWDRLKLNDYDVLIIDYVDYCGAIGIDYLEIPTMLYSNFGIMHAPVVNFPFPWSFNPHFMLPFTQEMSFAERVQNVIAHFTFDSIGVTYFYQGMYELKRKYNLNTSMDYDTAWTRAKIIINNAHYAFDLPRATLPNHIMIGGLFNSPSKPLDTYFQRITSAAPNGVVIVSFGTLFRRLANEDTNEMLALAFSKLNQTVIWKYEGEPLKNKGPNTFLVKWLPQNDLLGHPSVKLFVTHGGISSSHEAIYHGVPIVGIPLFMDQPANVRRLTQRCKMGVEMNAETLTSQSLLNAMKHVMDEPSFKTNAKKMSLSFRDNPVSPRDTLLYWVEQVAIKGRSGDLEFLRPHAAYELSWMQYHSLDVFLFIFTVIVILLGLIFIGCRCCIVKICCANKKKEKTY</sequence>
<dbReference type="SUPFAM" id="SSF53756">
    <property type="entry name" value="UDP-Glycosyltransferase/glycogen phosphorylase"/>
    <property type="match status" value="1"/>
</dbReference>
<dbReference type="GO" id="GO:0015020">
    <property type="term" value="F:glucuronosyltransferase activity"/>
    <property type="evidence" value="ECO:0007669"/>
    <property type="project" value="UniProtKB-EC"/>
</dbReference>
<name>A0A8S4Q9N8_OWEFU</name>
<evidence type="ECO:0000256" key="4">
    <source>
        <dbReference type="RuleBase" id="RU003718"/>
    </source>
</evidence>
<protein>
    <recommendedName>
        <fullName evidence="5">UDP-glucuronosyltransferase</fullName>
        <ecNumber evidence="5">2.4.1.17</ecNumber>
    </recommendedName>
</protein>
<dbReference type="PANTHER" id="PTHR48043">
    <property type="entry name" value="EG:EG0003.4 PROTEIN-RELATED"/>
    <property type="match status" value="1"/>
</dbReference>
<reference evidence="6" key="1">
    <citation type="submission" date="2022-03" db="EMBL/GenBank/DDBJ databases">
        <authorList>
            <person name="Martin C."/>
        </authorList>
    </citation>
    <scope>NUCLEOTIDE SEQUENCE</scope>
</reference>
<evidence type="ECO:0000256" key="5">
    <source>
        <dbReference type="RuleBase" id="RU362059"/>
    </source>
</evidence>
<comment type="caution">
    <text evidence="6">The sequence shown here is derived from an EMBL/GenBank/DDBJ whole genome shotgun (WGS) entry which is preliminary data.</text>
</comment>
<keyword evidence="5" id="KW-1133">Transmembrane helix</keyword>
<dbReference type="InterPro" id="IPR050271">
    <property type="entry name" value="UDP-glycosyltransferase"/>
</dbReference>
<feature type="transmembrane region" description="Helical" evidence="5">
    <location>
        <begin position="6"/>
        <end position="26"/>
    </location>
</feature>
<dbReference type="Proteomes" id="UP000749559">
    <property type="component" value="Unassembled WGS sequence"/>
</dbReference>
<keyword evidence="5" id="KW-0472">Membrane</keyword>
<keyword evidence="3 4" id="KW-0808">Transferase</keyword>
<keyword evidence="7" id="KW-1185">Reference proteome</keyword>
<dbReference type="PANTHER" id="PTHR48043:SF145">
    <property type="entry name" value="FI06409P-RELATED"/>
    <property type="match status" value="1"/>
</dbReference>